<dbReference type="AlphaFoldDB" id="A0A9R1UHK6"/>
<dbReference type="PANTHER" id="PTHR10492">
    <property type="match status" value="1"/>
</dbReference>
<dbReference type="EMBL" id="NBSK02000009">
    <property type="protein sequence ID" value="KAJ0187118.1"/>
    <property type="molecule type" value="Genomic_DNA"/>
</dbReference>
<protein>
    <submittedName>
        <fullName evidence="1">Uncharacterized protein</fullName>
    </submittedName>
</protein>
<accession>A0A9R1UHK6</accession>
<gene>
    <name evidence="1" type="ORF">LSAT_V11C900487830</name>
</gene>
<dbReference type="Proteomes" id="UP000235145">
    <property type="component" value="Unassembled WGS sequence"/>
</dbReference>
<comment type="caution">
    <text evidence="1">The sequence shown here is derived from an EMBL/GenBank/DDBJ whole genome shotgun (WGS) entry which is preliminary data.</text>
</comment>
<organism evidence="1 2">
    <name type="scientific">Lactuca sativa</name>
    <name type="common">Garden lettuce</name>
    <dbReference type="NCBI Taxonomy" id="4236"/>
    <lineage>
        <taxon>Eukaryota</taxon>
        <taxon>Viridiplantae</taxon>
        <taxon>Streptophyta</taxon>
        <taxon>Embryophyta</taxon>
        <taxon>Tracheophyta</taxon>
        <taxon>Spermatophyta</taxon>
        <taxon>Magnoliopsida</taxon>
        <taxon>eudicotyledons</taxon>
        <taxon>Gunneridae</taxon>
        <taxon>Pentapetalae</taxon>
        <taxon>asterids</taxon>
        <taxon>campanulids</taxon>
        <taxon>Asterales</taxon>
        <taxon>Asteraceae</taxon>
        <taxon>Cichorioideae</taxon>
        <taxon>Cichorieae</taxon>
        <taxon>Lactucinae</taxon>
        <taxon>Lactuca</taxon>
    </lineage>
</organism>
<dbReference type="PANTHER" id="PTHR10492:SF92">
    <property type="entry name" value="ATP-DEPENDENT DNA HELICASE"/>
    <property type="match status" value="1"/>
</dbReference>
<sequence>MRLTSQWVSPPKGAWRILKFPLGEMKPTVIHLPLHLDNYQPLTFKRKSNLVNIPSNSGQRKILKLTYNQFPDHFVWKGDKKIWSPRKIGDSIGRLVIAYPTEGERYYLRILLSRVCCPKLFVGLKMINEVTVATFIESTLLRGYLFDDATQQVCMQEASAFHMPYELRRLLLHF</sequence>
<evidence type="ECO:0000313" key="2">
    <source>
        <dbReference type="Proteomes" id="UP000235145"/>
    </source>
</evidence>
<reference evidence="1 2" key="1">
    <citation type="journal article" date="2017" name="Nat. Commun.">
        <title>Genome assembly with in vitro proximity ligation data and whole-genome triplication in lettuce.</title>
        <authorList>
            <person name="Reyes-Chin-Wo S."/>
            <person name="Wang Z."/>
            <person name="Yang X."/>
            <person name="Kozik A."/>
            <person name="Arikit S."/>
            <person name="Song C."/>
            <person name="Xia L."/>
            <person name="Froenicke L."/>
            <person name="Lavelle D.O."/>
            <person name="Truco M.J."/>
            <person name="Xia R."/>
            <person name="Zhu S."/>
            <person name="Xu C."/>
            <person name="Xu H."/>
            <person name="Xu X."/>
            <person name="Cox K."/>
            <person name="Korf I."/>
            <person name="Meyers B.C."/>
            <person name="Michelmore R.W."/>
        </authorList>
    </citation>
    <scope>NUCLEOTIDE SEQUENCE [LARGE SCALE GENOMIC DNA]</scope>
    <source>
        <strain evidence="2">cv. Salinas</strain>
        <tissue evidence="1">Seedlings</tissue>
    </source>
</reference>
<proteinExistence type="predicted"/>
<name>A0A9R1UHK6_LACSA</name>
<evidence type="ECO:0000313" key="1">
    <source>
        <dbReference type="EMBL" id="KAJ0187118.1"/>
    </source>
</evidence>
<keyword evidence="2" id="KW-1185">Reference proteome</keyword>